<proteinExistence type="predicted"/>
<organism evidence="4">
    <name type="scientific">Mesocestoides corti</name>
    <name type="common">Flatworm</name>
    <dbReference type="NCBI Taxonomy" id="53468"/>
    <lineage>
        <taxon>Eukaryota</taxon>
        <taxon>Metazoa</taxon>
        <taxon>Spiralia</taxon>
        <taxon>Lophotrochozoa</taxon>
        <taxon>Platyhelminthes</taxon>
        <taxon>Cestoda</taxon>
        <taxon>Eucestoda</taxon>
        <taxon>Cyclophyllidea</taxon>
        <taxon>Mesocestoididae</taxon>
        <taxon>Mesocestoides</taxon>
    </lineage>
</organism>
<feature type="region of interest" description="Disordered" evidence="2">
    <location>
        <begin position="82"/>
        <end position="117"/>
    </location>
</feature>
<accession>A0A5K3EKH3</accession>
<feature type="region of interest" description="Disordered" evidence="2">
    <location>
        <begin position="724"/>
        <end position="765"/>
    </location>
</feature>
<keyword evidence="1" id="KW-0862">Zinc</keyword>
<evidence type="ECO:0000256" key="2">
    <source>
        <dbReference type="SAM" id="MobiDB-lite"/>
    </source>
</evidence>
<evidence type="ECO:0000313" key="4">
    <source>
        <dbReference type="WBParaSite" id="MCU_001279-RA"/>
    </source>
</evidence>
<name>A0A5K3EKH3_MESCO</name>
<dbReference type="PROSITE" id="PS50157">
    <property type="entry name" value="ZINC_FINGER_C2H2_2"/>
    <property type="match status" value="1"/>
</dbReference>
<dbReference type="AlphaFoldDB" id="A0A5K3EKH3"/>
<dbReference type="SMART" id="SM00355">
    <property type="entry name" value="ZnF_C2H2"/>
    <property type="match status" value="3"/>
</dbReference>
<feature type="domain" description="C2H2-type" evidence="3">
    <location>
        <begin position="486"/>
        <end position="509"/>
    </location>
</feature>
<evidence type="ECO:0000256" key="1">
    <source>
        <dbReference type="PROSITE-ProRule" id="PRU00042"/>
    </source>
</evidence>
<evidence type="ECO:0000259" key="3">
    <source>
        <dbReference type="PROSITE" id="PS50157"/>
    </source>
</evidence>
<dbReference type="InterPro" id="IPR013087">
    <property type="entry name" value="Znf_C2H2_type"/>
</dbReference>
<protein>
    <submittedName>
        <fullName evidence="4">C2H2-type domain-containing protein</fullName>
    </submittedName>
</protein>
<dbReference type="GO" id="GO:0008270">
    <property type="term" value="F:zinc ion binding"/>
    <property type="evidence" value="ECO:0007669"/>
    <property type="project" value="UniProtKB-KW"/>
</dbReference>
<dbReference type="PROSITE" id="PS00028">
    <property type="entry name" value="ZINC_FINGER_C2H2_1"/>
    <property type="match status" value="1"/>
</dbReference>
<reference evidence="4" key="1">
    <citation type="submission" date="2019-11" db="UniProtKB">
        <authorList>
            <consortium name="WormBaseParasite"/>
        </authorList>
    </citation>
    <scope>IDENTIFICATION</scope>
</reference>
<dbReference type="WBParaSite" id="MCU_001279-RA">
    <property type="protein sequence ID" value="MCU_001279-RA"/>
    <property type="gene ID" value="MCU_001279"/>
</dbReference>
<feature type="region of interest" description="Disordered" evidence="2">
    <location>
        <begin position="663"/>
        <end position="695"/>
    </location>
</feature>
<keyword evidence="1" id="KW-0863">Zinc-finger</keyword>
<sequence>MSNSGYRPQSQKHTFLPPPIIYNPSQSTRTQSPNFGIILPLQPGTMAMGRKYILVPSSLLRPQNSSTQPHHLATNGFSASAVSSLPTGSTTQVFRSPVNSDTSKSKNMSRPHQGSPTEQGILRLMLQKPQPVVSDRPLLKSPNQVPIMREERVVIGTFHDLPENQVPVGEKGQITQCPPSPDLYTLLSTVRTPMEHCEPQNGSVTKFESVVTVSTHVNACHEFDKISCSRQLVFVEERVSIGCIVEELPSIPEELKVFPVVQPSTCLHDPSELTVEHPSVVFGSQPFEPVPSPIVSREIGPDEIEQVDPVLNISFPVMHIYNLKLSNIIPRQNARQDLQTDVPDLPRPSIRLLARIGKSLVADHYRKKVPSRSTLRGVKRLPMTDEVRAEERDYLQQTLPSANVAMATVRWRPMALGAAHETTCVQAGCPYQPDSYLSLSRHLEQGHYSLQQLTGRFRLNSRSLSAFYPVNPANTKPPGSNGGNCYMCKECTYFFTSAKAIQSHASRIHKITNLNASESSVMAPCGACREPIDKISSRLPVCQIKVRGAGKPSVFWNAIRQLLHGDPARTISGHALAALLLFPSPDSPLCFPKAIANTVLSMSRVGCDSLSQRCASAISAVHGVLIFTGKKRYRRVFEETVNLEELVGPSKLMIRTSQPMAAPVADSVGGKQPQSSAKTSHFRLKPNSLSSPQCSSAVSNSISSILASSQNHQQLLADTQVDIARNKKSATEQRRRQRPKTPGRTQAPAKRRRLMGDSKTSNASTVLLPAPPLVAIRQAPQSLSGALHTGLLTPTTCATFSPSHQLIVNSGLAPIPATHFYGVNWVSHAGPAPQASTAPSLQPAPSVAPSFAHTPLLQGAQCSLPSFPQPRSNAVRPANQVAPIVSTSVGGSRLQAIIGAMRPQLLGTEKIILPNNSSQLRLPSKIVHLPSVGVRIAPKPPLVPPPATSSAVAVAAAAPPAPHATSGLASTAVLESNAIMCPMCSYSSSNRNEVMQHVIASH</sequence>
<keyword evidence="1" id="KW-0479">Metal-binding</keyword>